<dbReference type="Gramene" id="TVT99873">
    <property type="protein sequence ID" value="TVT99873"/>
    <property type="gene ID" value="EJB05_54726"/>
</dbReference>
<evidence type="ECO:0000256" key="1">
    <source>
        <dbReference type="SAM" id="MobiDB-lite"/>
    </source>
</evidence>
<comment type="caution">
    <text evidence="2">The sequence shown here is derived from an EMBL/GenBank/DDBJ whole genome shotgun (WGS) entry which is preliminary data.</text>
</comment>
<feature type="compositionally biased region" description="Low complexity" evidence="1">
    <location>
        <begin position="1"/>
        <end position="13"/>
    </location>
</feature>
<organism evidence="2 3">
    <name type="scientific">Eragrostis curvula</name>
    <name type="common">weeping love grass</name>
    <dbReference type="NCBI Taxonomy" id="38414"/>
    <lineage>
        <taxon>Eukaryota</taxon>
        <taxon>Viridiplantae</taxon>
        <taxon>Streptophyta</taxon>
        <taxon>Embryophyta</taxon>
        <taxon>Tracheophyta</taxon>
        <taxon>Spermatophyta</taxon>
        <taxon>Magnoliopsida</taxon>
        <taxon>Liliopsida</taxon>
        <taxon>Poales</taxon>
        <taxon>Poaceae</taxon>
        <taxon>PACMAD clade</taxon>
        <taxon>Chloridoideae</taxon>
        <taxon>Eragrostideae</taxon>
        <taxon>Eragrostidinae</taxon>
        <taxon>Eragrostis</taxon>
    </lineage>
</organism>
<dbReference type="AlphaFoldDB" id="A0A5J9SLM7"/>
<feature type="region of interest" description="Disordered" evidence="1">
    <location>
        <begin position="41"/>
        <end position="77"/>
    </location>
</feature>
<sequence>MEQRSSQQAQQAQTHPGVLPESSFIAINRSEWVQPAMTTATTVGRATMRKQRAAPKKRTSKKKKAQASDHDNKVDTT</sequence>
<keyword evidence="3" id="KW-1185">Reference proteome</keyword>
<accession>A0A5J9SLM7</accession>
<name>A0A5J9SLM7_9POAL</name>
<gene>
    <name evidence="2" type="ORF">EJB05_54726</name>
</gene>
<evidence type="ECO:0000313" key="2">
    <source>
        <dbReference type="EMBL" id="TVT99873.1"/>
    </source>
</evidence>
<feature type="compositionally biased region" description="Basic residues" evidence="1">
    <location>
        <begin position="47"/>
        <end position="65"/>
    </location>
</feature>
<dbReference type="Proteomes" id="UP000324897">
    <property type="component" value="Unassembled WGS sequence"/>
</dbReference>
<feature type="compositionally biased region" description="Basic and acidic residues" evidence="1">
    <location>
        <begin position="66"/>
        <end position="77"/>
    </location>
</feature>
<reference evidence="2 3" key="1">
    <citation type="journal article" date="2019" name="Sci. Rep.">
        <title>A high-quality genome of Eragrostis curvula grass provides insights into Poaceae evolution and supports new strategies to enhance forage quality.</title>
        <authorList>
            <person name="Carballo J."/>
            <person name="Santos B.A.C.M."/>
            <person name="Zappacosta D."/>
            <person name="Garbus I."/>
            <person name="Selva J.P."/>
            <person name="Gallo C.A."/>
            <person name="Diaz A."/>
            <person name="Albertini E."/>
            <person name="Caccamo M."/>
            <person name="Echenique V."/>
        </authorList>
    </citation>
    <scope>NUCLEOTIDE SEQUENCE [LARGE SCALE GENOMIC DNA]</scope>
    <source>
        <strain evidence="3">cv. Victoria</strain>
        <tissue evidence="2">Leaf</tissue>
    </source>
</reference>
<dbReference type="EMBL" id="RWGY01000665">
    <property type="protein sequence ID" value="TVT99873.1"/>
    <property type="molecule type" value="Genomic_DNA"/>
</dbReference>
<proteinExistence type="predicted"/>
<evidence type="ECO:0000313" key="3">
    <source>
        <dbReference type="Proteomes" id="UP000324897"/>
    </source>
</evidence>
<feature type="region of interest" description="Disordered" evidence="1">
    <location>
        <begin position="1"/>
        <end position="23"/>
    </location>
</feature>
<protein>
    <submittedName>
        <fullName evidence="2">Uncharacterized protein</fullName>
    </submittedName>
</protein>